<evidence type="ECO:0000256" key="7">
    <source>
        <dbReference type="ARBA" id="ARBA00022777"/>
    </source>
</evidence>
<evidence type="ECO:0000313" key="13">
    <source>
        <dbReference type="EMBL" id="MBE9069834.1"/>
    </source>
</evidence>
<evidence type="ECO:0000259" key="12">
    <source>
        <dbReference type="PROSITE" id="PS51424"/>
    </source>
</evidence>
<dbReference type="Pfam" id="PF08477">
    <property type="entry name" value="Roc"/>
    <property type="match status" value="1"/>
</dbReference>
<dbReference type="SMART" id="SM00369">
    <property type="entry name" value="LRR_TYP"/>
    <property type="match status" value="5"/>
</dbReference>
<keyword evidence="5" id="KW-0677">Repeat</keyword>
<gene>
    <name evidence="13" type="ORF">IQ260_24635</name>
</gene>
<dbReference type="GO" id="GO:0004674">
    <property type="term" value="F:protein serine/threonine kinase activity"/>
    <property type="evidence" value="ECO:0007669"/>
    <property type="project" value="UniProtKB-KW"/>
</dbReference>
<dbReference type="SMART" id="SM00175">
    <property type="entry name" value="RAB"/>
    <property type="match status" value="1"/>
</dbReference>
<name>A0A929FCB9_LEPEC</name>
<dbReference type="SUPFAM" id="SSF52540">
    <property type="entry name" value="P-loop containing nucleoside triphosphate hydrolases"/>
    <property type="match status" value="1"/>
</dbReference>
<dbReference type="Gene3D" id="3.40.50.300">
    <property type="entry name" value="P-loop containing nucleotide triphosphate hydrolases"/>
    <property type="match status" value="1"/>
</dbReference>
<keyword evidence="14" id="KW-1185">Reference proteome</keyword>
<dbReference type="SMART" id="SM00364">
    <property type="entry name" value="LRR_BAC"/>
    <property type="match status" value="5"/>
</dbReference>
<dbReference type="InterPro" id="IPR032675">
    <property type="entry name" value="LRR_dom_sf"/>
</dbReference>
<keyword evidence="9" id="KW-0342">GTP-binding</keyword>
<dbReference type="InterPro" id="IPR020859">
    <property type="entry name" value="ROC"/>
</dbReference>
<feature type="non-terminal residue" evidence="13">
    <location>
        <position position="1"/>
    </location>
</feature>
<dbReference type="EC" id="2.7.11.1" evidence="1"/>
<dbReference type="InterPro" id="IPR001611">
    <property type="entry name" value="Leu-rich_rpt"/>
</dbReference>
<dbReference type="InterPro" id="IPR032171">
    <property type="entry name" value="COR-A"/>
</dbReference>
<dbReference type="Pfam" id="PF13855">
    <property type="entry name" value="LRR_8"/>
    <property type="match status" value="1"/>
</dbReference>
<evidence type="ECO:0000256" key="3">
    <source>
        <dbReference type="ARBA" id="ARBA00022614"/>
    </source>
</evidence>
<dbReference type="InterPro" id="IPR027417">
    <property type="entry name" value="P-loop_NTPase"/>
</dbReference>
<dbReference type="Gene3D" id="3.80.10.10">
    <property type="entry name" value="Ribonuclease Inhibitor"/>
    <property type="match status" value="1"/>
</dbReference>
<evidence type="ECO:0000256" key="4">
    <source>
        <dbReference type="ARBA" id="ARBA00022679"/>
    </source>
</evidence>
<dbReference type="InterPro" id="IPR050216">
    <property type="entry name" value="LRR_domain-containing"/>
</dbReference>
<evidence type="ECO:0000256" key="10">
    <source>
        <dbReference type="ARBA" id="ARBA00047899"/>
    </source>
</evidence>
<dbReference type="FunFam" id="3.80.10.10:FF:000383">
    <property type="entry name" value="Leucine-rich repeat receptor protein kinase EMS1"/>
    <property type="match status" value="1"/>
</dbReference>
<dbReference type="GO" id="GO:0005737">
    <property type="term" value="C:cytoplasm"/>
    <property type="evidence" value="ECO:0007669"/>
    <property type="project" value="TreeGrafter"/>
</dbReference>
<dbReference type="Pfam" id="PF25497">
    <property type="entry name" value="COR-B"/>
    <property type="match status" value="1"/>
</dbReference>
<dbReference type="InterPro" id="IPR057263">
    <property type="entry name" value="COR-B"/>
</dbReference>
<comment type="catalytic activity">
    <reaction evidence="10">
        <text>L-threonyl-[protein] + ATP = O-phospho-L-threonyl-[protein] + ADP + H(+)</text>
        <dbReference type="Rhea" id="RHEA:46608"/>
        <dbReference type="Rhea" id="RHEA-COMP:11060"/>
        <dbReference type="Rhea" id="RHEA-COMP:11605"/>
        <dbReference type="ChEBI" id="CHEBI:15378"/>
        <dbReference type="ChEBI" id="CHEBI:30013"/>
        <dbReference type="ChEBI" id="CHEBI:30616"/>
        <dbReference type="ChEBI" id="CHEBI:61977"/>
        <dbReference type="ChEBI" id="CHEBI:456216"/>
        <dbReference type="EC" id="2.7.11.1"/>
    </reaction>
</comment>
<keyword evidence="8" id="KW-0067">ATP-binding</keyword>
<keyword evidence="3" id="KW-0433">Leucine-rich repeat</keyword>
<dbReference type="SUPFAM" id="SSF52058">
    <property type="entry name" value="L domain-like"/>
    <property type="match status" value="1"/>
</dbReference>
<dbReference type="RefSeq" id="WP_193995719.1">
    <property type="nucleotide sequence ID" value="NZ_JADEXP010000328.1"/>
</dbReference>
<evidence type="ECO:0000256" key="8">
    <source>
        <dbReference type="ARBA" id="ARBA00022840"/>
    </source>
</evidence>
<organism evidence="13 14">
    <name type="scientific">Leptolyngbya cf. ectocarpi LEGE 11479</name>
    <dbReference type="NCBI Taxonomy" id="1828722"/>
    <lineage>
        <taxon>Bacteria</taxon>
        <taxon>Bacillati</taxon>
        <taxon>Cyanobacteriota</taxon>
        <taxon>Cyanophyceae</taxon>
        <taxon>Leptolyngbyales</taxon>
        <taxon>Leptolyngbyaceae</taxon>
        <taxon>Leptolyngbya group</taxon>
        <taxon>Leptolyngbya</taxon>
    </lineage>
</organism>
<dbReference type="InterPro" id="IPR036388">
    <property type="entry name" value="WH-like_DNA-bd_sf"/>
</dbReference>
<dbReference type="Gene3D" id="1.10.10.10">
    <property type="entry name" value="Winged helix-like DNA-binding domain superfamily/Winged helix DNA-binding domain"/>
    <property type="match status" value="1"/>
</dbReference>
<feature type="domain" description="Roc" evidence="12">
    <location>
        <begin position="163"/>
        <end position="333"/>
    </location>
</feature>
<dbReference type="SMART" id="SM00174">
    <property type="entry name" value="RHO"/>
    <property type="match status" value="1"/>
</dbReference>
<dbReference type="InterPro" id="IPR003591">
    <property type="entry name" value="Leu-rich_rpt_typical-subtyp"/>
</dbReference>
<dbReference type="PANTHER" id="PTHR48051">
    <property type="match status" value="1"/>
</dbReference>
<dbReference type="GO" id="GO:0003924">
    <property type="term" value="F:GTPase activity"/>
    <property type="evidence" value="ECO:0007669"/>
    <property type="project" value="InterPro"/>
</dbReference>
<evidence type="ECO:0000256" key="6">
    <source>
        <dbReference type="ARBA" id="ARBA00022741"/>
    </source>
</evidence>
<keyword evidence="4" id="KW-0808">Transferase</keyword>
<comment type="catalytic activity">
    <reaction evidence="11">
        <text>L-seryl-[protein] + ATP = O-phospho-L-seryl-[protein] + ADP + H(+)</text>
        <dbReference type="Rhea" id="RHEA:17989"/>
        <dbReference type="Rhea" id="RHEA-COMP:9863"/>
        <dbReference type="Rhea" id="RHEA-COMP:11604"/>
        <dbReference type="ChEBI" id="CHEBI:15378"/>
        <dbReference type="ChEBI" id="CHEBI:29999"/>
        <dbReference type="ChEBI" id="CHEBI:30616"/>
        <dbReference type="ChEBI" id="CHEBI:83421"/>
        <dbReference type="ChEBI" id="CHEBI:456216"/>
        <dbReference type="EC" id="2.7.11.1"/>
    </reaction>
</comment>
<dbReference type="GO" id="GO:0005524">
    <property type="term" value="F:ATP binding"/>
    <property type="evidence" value="ECO:0007669"/>
    <property type="project" value="UniProtKB-KW"/>
</dbReference>
<accession>A0A929FCB9</accession>
<dbReference type="Gene3D" id="3.30.310.200">
    <property type="match status" value="1"/>
</dbReference>
<reference evidence="13" key="1">
    <citation type="submission" date="2020-10" db="EMBL/GenBank/DDBJ databases">
        <authorList>
            <person name="Castelo-Branco R."/>
            <person name="Eusebio N."/>
            <person name="Adriana R."/>
            <person name="Vieira A."/>
            <person name="Brugerolle De Fraissinette N."/>
            <person name="Rezende De Castro R."/>
            <person name="Schneider M.P."/>
            <person name="Vasconcelos V."/>
            <person name="Leao P.N."/>
        </authorList>
    </citation>
    <scope>NUCLEOTIDE SEQUENCE</scope>
    <source>
        <strain evidence="13">LEGE 11479</strain>
    </source>
</reference>
<evidence type="ECO:0000256" key="1">
    <source>
        <dbReference type="ARBA" id="ARBA00012513"/>
    </source>
</evidence>
<dbReference type="Pfam" id="PF16095">
    <property type="entry name" value="COR-A"/>
    <property type="match status" value="1"/>
</dbReference>
<dbReference type="Proteomes" id="UP000615026">
    <property type="component" value="Unassembled WGS sequence"/>
</dbReference>
<sequence length="876" mass="100217">TTVPKELGNLFNLTWLDLGKNQLTTVPKELDNLFNLTELYLSKNQLTTVPKELDNLFNLTRLDLGANQLTTVPKELGNLSNLTRLYLSKNQLTTVPKELGNLSNLTWLDLGANQLTTVPKELGNLSNLTLLTLHENSSLTVPPPEVVEQGTRAILTYLQEQKDGKRQWISKLLVVGEGGVGKTSLLRALRGESFKVQQSSTHGIEIKALNLKHPTEVDVTMTLNTWDFGGQEIYHATHQFFLTNRSLFLLAFNARLGFEQGKLVYWLKTIRANAPESPVILVATWADERDADLPLSDLKQQFPQIVDLYEVSNKKGTGIQTLKQAITTAAAKLPLMGEIWPATWLKFANTVRKSKGKHTTPRQFWEVMTKAQVSADGQPVLAKWLHELGDILFFQDDDDVNDLVILKPQWVTEYISKVLTAEEVIKRNGIFTRQCMNHVWGDLKPGLRNFFLRLMERFDLSYRTLENRDISLIVERLPFELPEFQNLWKQKQQESSCKEVSMKFQVSEILPGIPTWFIARQHRFTIDQGERRGIHWRTGVLFRDRESKHLGLVRTLRDDSTNADYLILTVHGPVPHAFFDVLREGLELTLRRYPGLKITRLLPCPDPDKTNCIHEFDYANLTRRLELKKPKTLIECPNCFSDISVTGLLFGLHYTTQDAVIEKIDSLQASMSQGFTELRELVQRDVVREIRVVQKQIESPCPSVFVLRPDDRKIWQKDIGSQRINLQLYCEHPGCLHPVQEGGLYPIDNPKKWLKAMKPHINRIFGILKYVTPVMGPWINLSAPIYGELIENDLTLTETLIDKLPEIEFDDDDHSFMDDGRSTDRGSGIVLRSLHEFLKKKDPEQVWGGLTRITTPEGDVLWLCKEHIKEIYPTSS</sequence>
<protein>
    <recommendedName>
        <fullName evidence="1">non-specific serine/threonine protein kinase</fullName>
        <ecNumber evidence="1">2.7.11.1</ecNumber>
    </recommendedName>
</protein>
<dbReference type="PROSITE" id="PS51450">
    <property type="entry name" value="LRR"/>
    <property type="match status" value="4"/>
</dbReference>
<dbReference type="EMBL" id="JADEXP010000328">
    <property type="protein sequence ID" value="MBE9069834.1"/>
    <property type="molecule type" value="Genomic_DNA"/>
</dbReference>
<dbReference type="SMART" id="SM00365">
    <property type="entry name" value="LRR_SD22"/>
    <property type="match status" value="4"/>
</dbReference>
<keyword evidence="2" id="KW-0723">Serine/threonine-protein kinase</keyword>
<evidence type="ECO:0000256" key="5">
    <source>
        <dbReference type="ARBA" id="ARBA00022737"/>
    </source>
</evidence>
<evidence type="ECO:0000256" key="2">
    <source>
        <dbReference type="ARBA" id="ARBA00022527"/>
    </source>
</evidence>
<evidence type="ECO:0000313" key="14">
    <source>
        <dbReference type="Proteomes" id="UP000615026"/>
    </source>
</evidence>
<dbReference type="InterPro" id="IPR001806">
    <property type="entry name" value="Small_GTPase"/>
</dbReference>
<dbReference type="AlphaFoldDB" id="A0A929FCB9"/>
<dbReference type="PROSITE" id="PS51424">
    <property type="entry name" value="ROC"/>
    <property type="match status" value="1"/>
</dbReference>
<evidence type="ECO:0000256" key="9">
    <source>
        <dbReference type="ARBA" id="ARBA00023134"/>
    </source>
</evidence>
<dbReference type="Pfam" id="PF00560">
    <property type="entry name" value="LRR_1"/>
    <property type="match status" value="1"/>
</dbReference>
<proteinExistence type="predicted"/>
<dbReference type="Gene3D" id="3.30.70.1390">
    <property type="entry name" value="ROC domain from the Parkinson's disease-associated leucine-rich repeat kinase 2"/>
    <property type="match status" value="1"/>
</dbReference>
<evidence type="ECO:0000256" key="11">
    <source>
        <dbReference type="ARBA" id="ARBA00048679"/>
    </source>
</evidence>
<keyword evidence="6" id="KW-0547">Nucleotide-binding</keyword>
<comment type="caution">
    <text evidence="13">The sequence shown here is derived from an EMBL/GenBank/DDBJ whole genome shotgun (WGS) entry which is preliminary data.</text>
</comment>
<keyword evidence="7" id="KW-0418">Kinase</keyword>
<dbReference type="PANTHER" id="PTHR48051:SF1">
    <property type="entry name" value="RAS SUPPRESSOR PROTEIN 1"/>
    <property type="match status" value="1"/>
</dbReference>
<dbReference type="PRINTS" id="PR00449">
    <property type="entry name" value="RASTRNSFRMNG"/>
</dbReference>
<dbReference type="GO" id="GO:0005525">
    <property type="term" value="F:GTP binding"/>
    <property type="evidence" value="ECO:0007669"/>
    <property type="project" value="InterPro"/>
</dbReference>